<dbReference type="OrthoDB" id="517356at2"/>
<keyword evidence="1 11" id="KW-0963">Cytoplasm</keyword>
<comment type="subcellular location">
    <subcellularLocation>
        <location evidence="11">Cytoplasm</location>
    </subcellularLocation>
</comment>
<organism evidence="13 14">
    <name type="scientific">Buchnera aphidicola</name>
    <name type="common">Therioaphis trifolii</name>
    <dbReference type="NCBI Taxonomy" id="1241884"/>
    <lineage>
        <taxon>Bacteria</taxon>
        <taxon>Pseudomonadati</taxon>
        <taxon>Pseudomonadota</taxon>
        <taxon>Gammaproteobacteria</taxon>
        <taxon>Enterobacterales</taxon>
        <taxon>Erwiniaceae</taxon>
        <taxon>Buchnera</taxon>
    </lineage>
</organism>
<gene>
    <name evidence="11" type="primary">acpS</name>
    <name evidence="13" type="ORF">D9V81_00895</name>
</gene>
<feature type="binding site" evidence="11">
    <location>
        <position position="9"/>
    </location>
    <ligand>
        <name>Mg(2+)</name>
        <dbReference type="ChEBI" id="CHEBI:18420"/>
    </ligand>
</feature>
<proteinExistence type="inferred from homology"/>
<dbReference type="Gene3D" id="3.90.470.20">
    <property type="entry name" value="4'-phosphopantetheinyl transferase domain"/>
    <property type="match status" value="1"/>
</dbReference>
<evidence type="ECO:0000313" key="13">
    <source>
        <dbReference type="EMBL" id="QCI27172.1"/>
    </source>
</evidence>
<keyword evidence="14" id="KW-1185">Reference proteome</keyword>
<comment type="function">
    <text evidence="10">Transfers the 4'-phosphopantetheine moiety from coenzyme A to the 'Ser-36' of acyl-carrier-protein.</text>
</comment>
<dbReference type="EMBL" id="CP032996">
    <property type="protein sequence ID" value="QCI27172.1"/>
    <property type="molecule type" value="Genomic_DNA"/>
</dbReference>
<keyword evidence="7 11" id="KW-0443">Lipid metabolism</keyword>
<evidence type="ECO:0000256" key="8">
    <source>
        <dbReference type="ARBA" id="ARBA00023160"/>
    </source>
</evidence>
<comment type="function">
    <text evidence="11">Transfers the 4'-phosphopantetheine moiety from coenzyme A to a Ser of acyl-carrier-protein.</text>
</comment>
<dbReference type="GO" id="GO:0005737">
    <property type="term" value="C:cytoplasm"/>
    <property type="evidence" value="ECO:0007669"/>
    <property type="project" value="UniProtKB-SubCell"/>
</dbReference>
<reference evidence="13 14" key="1">
    <citation type="submission" date="2018-10" db="EMBL/GenBank/DDBJ databases">
        <title>Comparative functional genomics of the obligate endosymbiont Buchnera aphidicola.</title>
        <authorList>
            <person name="Chong R.A."/>
        </authorList>
    </citation>
    <scope>NUCLEOTIDE SEQUENCE [LARGE SCALE GENOMIC DNA]</scope>
    <source>
        <strain evidence="13 14">Tma</strain>
    </source>
</reference>
<comment type="cofactor">
    <cofactor evidence="11">
        <name>Mg(2+)</name>
        <dbReference type="ChEBI" id="CHEBI:18420"/>
    </cofactor>
</comment>
<evidence type="ECO:0000256" key="10">
    <source>
        <dbReference type="ARBA" id="ARBA00054726"/>
    </source>
</evidence>
<sequence>MSIIGIGCDIIDLNRLNNVFKKFGKKFLKKILSKNELNEFLKTKNKINFIGKRFVIKEAASKSIGTGFQNGINFKSFELSHDKYGKPNIIFLKKAKKIFNKLKIKYVHVSITDEKKYIFAVIIIER</sequence>
<feature type="domain" description="4'-phosphopantetheinyl transferase" evidence="12">
    <location>
        <begin position="5"/>
        <end position="115"/>
    </location>
</feature>
<keyword evidence="5 11" id="KW-0276">Fatty acid metabolism</keyword>
<evidence type="ECO:0000256" key="5">
    <source>
        <dbReference type="ARBA" id="ARBA00022832"/>
    </source>
</evidence>
<feature type="binding site" evidence="11">
    <location>
        <position position="58"/>
    </location>
    <ligand>
        <name>Mg(2+)</name>
        <dbReference type="ChEBI" id="CHEBI:18420"/>
    </ligand>
</feature>
<comment type="catalytic activity">
    <reaction evidence="9 11">
        <text>apo-[ACP] + CoA = holo-[ACP] + adenosine 3',5'-bisphosphate + H(+)</text>
        <dbReference type="Rhea" id="RHEA:12068"/>
        <dbReference type="Rhea" id="RHEA-COMP:9685"/>
        <dbReference type="Rhea" id="RHEA-COMP:9690"/>
        <dbReference type="ChEBI" id="CHEBI:15378"/>
        <dbReference type="ChEBI" id="CHEBI:29999"/>
        <dbReference type="ChEBI" id="CHEBI:57287"/>
        <dbReference type="ChEBI" id="CHEBI:58343"/>
        <dbReference type="ChEBI" id="CHEBI:64479"/>
        <dbReference type="EC" id="2.7.8.7"/>
    </reaction>
</comment>
<dbReference type="InterPro" id="IPR037143">
    <property type="entry name" value="4-PPantetheinyl_Trfase_dom_sf"/>
</dbReference>
<keyword evidence="6 11" id="KW-0460">Magnesium</keyword>
<dbReference type="HAMAP" id="MF_00101">
    <property type="entry name" value="AcpS"/>
    <property type="match status" value="1"/>
</dbReference>
<dbReference type="RefSeq" id="WP_158349437.1">
    <property type="nucleotide sequence ID" value="NZ_CP032996.1"/>
</dbReference>
<evidence type="ECO:0000256" key="9">
    <source>
        <dbReference type="ARBA" id="ARBA00050875"/>
    </source>
</evidence>
<dbReference type="NCBIfam" id="TIGR00556">
    <property type="entry name" value="pantethn_trn"/>
    <property type="match status" value="1"/>
</dbReference>
<dbReference type="GO" id="GO:0006633">
    <property type="term" value="P:fatty acid biosynthetic process"/>
    <property type="evidence" value="ECO:0007669"/>
    <property type="project" value="UniProtKB-UniRule"/>
</dbReference>
<comment type="similarity">
    <text evidence="11">Belongs to the P-Pant transferase superfamily. AcpS family.</text>
</comment>
<dbReference type="InterPro" id="IPR002582">
    <property type="entry name" value="ACPS"/>
</dbReference>
<protein>
    <recommendedName>
        <fullName evidence="11">Holo-[acyl-carrier-protein] synthase</fullName>
        <shortName evidence="11">Holo-ACP synthase</shortName>
        <ecNumber evidence="11">2.7.8.7</ecNumber>
    </recommendedName>
    <alternativeName>
        <fullName evidence="11">4'-phosphopantetheinyl transferase AcpS</fullName>
    </alternativeName>
</protein>
<keyword evidence="3 11" id="KW-0808">Transferase</keyword>
<evidence type="ECO:0000259" key="12">
    <source>
        <dbReference type="Pfam" id="PF01648"/>
    </source>
</evidence>
<dbReference type="AlphaFoldDB" id="A0A4D6YDN9"/>
<dbReference type="InterPro" id="IPR004568">
    <property type="entry name" value="Ppantetheine-prot_Trfase_dom"/>
</dbReference>
<evidence type="ECO:0000256" key="7">
    <source>
        <dbReference type="ARBA" id="ARBA00023098"/>
    </source>
</evidence>
<dbReference type="Pfam" id="PF01648">
    <property type="entry name" value="ACPS"/>
    <property type="match status" value="1"/>
</dbReference>
<name>A0A4D6YDN9_9GAMM</name>
<keyword evidence="8 11" id="KW-0275">Fatty acid biosynthesis</keyword>
<keyword evidence="2 11" id="KW-0444">Lipid biosynthesis</keyword>
<dbReference type="NCBIfam" id="TIGR00516">
    <property type="entry name" value="acpS"/>
    <property type="match status" value="1"/>
</dbReference>
<evidence type="ECO:0000256" key="2">
    <source>
        <dbReference type="ARBA" id="ARBA00022516"/>
    </source>
</evidence>
<dbReference type="Proteomes" id="UP000298603">
    <property type="component" value="Chromosome"/>
</dbReference>
<dbReference type="GO" id="GO:0000287">
    <property type="term" value="F:magnesium ion binding"/>
    <property type="evidence" value="ECO:0007669"/>
    <property type="project" value="UniProtKB-UniRule"/>
</dbReference>
<dbReference type="SUPFAM" id="SSF56214">
    <property type="entry name" value="4'-phosphopantetheinyl transferase"/>
    <property type="match status" value="1"/>
</dbReference>
<evidence type="ECO:0000256" key="6">
    <source>
        <dbReference type="ARBA" id="ARBA00022842"/>
    </source>
</evidence>
<evidence type="ECO:0000256" key="1">
    <source>
        <dbReference type="ARBA" id="ARBA00022490"/>
    </source>
</evidence>
<evidence type="ECO:0000256" key="4">
    <source>
        <dbReference type="ARBA" id="ARBA00022723"/>
    </source>
</evidence>
<dbReference type="FunFam" id="3.90.470.20:FF:000001">
    <property type="entry name" value="Holo-[acyl-carrier-protein] synthase"/>
    <property type="match status" value="1"/>
</dbReference>
<evidence type="ECO:0000256" key="11">
    <source>
        <dbReference type="HAMAP-Rule" id="MF_00101"/>
    </source>
</evidence>
<dbReference type="GO" id="GO:0008897">
    <property type="term" value="F:holo-[acyl-carrier-protein] synthase activity"/>
    <property type="evidence" value="ECO:0007669"/>
    <property type="project" value="UniProtKB-UniRule"/>
</dbReference>
<accession>A0A4D6YDN9</accession>
<keyword evidence="4 11" id="KW-0479">Metal-binding</keyword>
<dbReference type="InterPro" id="IPR008278">
    <property type="entry name" value="4-PPantetheinyl_Trfase_dom"/>
</dbReference>
<dbReference type="EC" id="2.7.8.7" evidence="11"/>
<evidence type="ECO:0000313" key="14">
    <source>
        <dbReference type="Proteomes" id="UP000298603"/>
    </source>
</evidence>
<evidence type="ECO:0000256" key="3">
    <source>
        <dbReference type="ARBA" id="ARBA00022679"/>
    </source>
</evidence>